<dbReference type="Gene3D" id="1.10.3210.10">
    <property type="entry name" value="Hypothetical protein af1432"/>
    <property type="match status" value="1"/>
</dbReference>
<protein>
    <submittedName>
        <fullName evidence="2">HDOD domain-containing protein</fullName>
    </submittedName>
</protein>
<dbReference type="InterPro" id="IPR052340">
    <property type="entry name" value="RNase_Y/CdgJ"/>
</dbReference>
<proteinExistence type="predicted"/>
<dbReference type="AlphaFoldDB" id="A0A3A3FV50"/>
<organism evidence="2 3">
    <name type="scientific">Noviherbaspirillum saxi</name>
    <dbReference type="NCBI Taxonomy" id="2320863"/>
    <lineage>
        <taxon>Bacteria</taxon>
        <taxon>Pseudomonadati</taxon>
        <taxon>Pseudomonadota</taxon>
        <taxon>Betaproteobacteria</taxon>
        <taxon>Burkholderiales</taxon>
        <taxon>Oxalobacteraceae</taxon>
        <taxon>Noviherbaspirillum</taxon>
    </lineage>
</organism>
<gene>
    <name evidence="2" type="ORF">D3871_06140</name>
</gene>
<dbReference type="SUPFAM" id="SSF109604">
    <property type="entry name" value="HD-domain/PDEase-like"/>
    <property type="match status" value="1"/>
</dbReference>
<sequence length="563" mass="60544">MGHHRLYQRKHTQEPYVVLDNTASVGAAAGTATAAGLDAGDTAVNARDRLLRKISAEADLPALGSSVSRVVQMASSDDEAVRDLAHFILSDVALTQKVLRVANTVSYRTSSGTPVTTVSKAIFLLGFEVVKTTALAMLLVDGMSTKHAKNVRTELNHALCASIVGREMARRSQYRDAEEAAIAALFKNIGRLLVASHDHRLYSEISRLVESGKFTPAQASMQVLGCSFDLLGEAVLREWNIPETIVLALASPPAGVLKPAKARQEWLQQVAAFSSAAARLIPDMNEPGQDAAAKAVLTRFGHALNLDQAKLGQLFASVAEETRVLASNAQLTMQTDEHVEAASAIAGDSKTVAPGSASDATDTGLPSELLLDLLDDNQPLQVSDRHASGKPMNARDLLLAGVQDVTHMMASGRCKVNDLLLLVLETLYGSMGFRFATICLKDMQTQQFRARISMGDNHAARQAGFAFPIASARDLFHLAMDNDADLMISDASAPKIRDLLPAWHRSLLPDARSFIVLPMVVQKKQLGLFYADRTQCAPEGVPPDETALIKTLKGQVLTALQSR</sequence>
<evidence type="ECO:0000313" key="2">
    <source>
        <dbReference type="EMBL" id="RJF99986.1"/>
    </source>
</evidence>
<evidence type="ECO:0000313" key="3">
    <source>
        <dbReference type="Proteomes" id="UP000265955"/>
    </source>
</evidence>
<evidence type="ECO:0000259" key="1">
    <source>
        <dbReference type="PROSITE" id="PS51833"/>
    </source>
</evidence>
<keyword evidence="3" id="KW-1185">Reference proteome</keyword>
<dbReference type="PANTHER" id="PTHR33525:SF3">
    <property type="entry name" value="RIBONUCLEASE Y"/>
    <property type="match status" value="1"/>
</dbReference>
<dbReference type="OrthoDB" id="9791419at2"/>
<comment type="caution">
    <text evidence="2">The sequence shown here is derived from an EMBL/GenBank/DDBJ whole genome shotgun (WGS) entry which is preliminary data.</text>
</comment>
<dbReference type="Pfam" id="PF08668">
    <property type="entry name" value="HDOD"/>
    <property type="match status" value="1"/>
</dbReference>
<dbReference type="InterPro" id="IPR029016">
    <property type="entry name" value="GAF-like_dom_sf"/>
</dbReference>
<dbReference type="Proteomes" id="UP000265955">
    <property type="component" value="Unassembled WGS sequence"/>
</dbReference>
<dbReference type="PANTHER" id="PTHR33525">
    <property type="match status" value="1"/>
</dbReference>
<dbReference type="PROSITE" id="PS51833">
    <property type="entry name" value="HDOD"/>
    <property type="match status" value="1"/>
</dbReference>
<dbReference type="InterPro" id="IPR013976">
    <property type="entry name" value="HDOD"/>
</dbReference>
<accession>A0A3A3FV50</accession>
<dbReference type="Gene3D" id="3.30.450.40">
    <property type="match status" value="1"/>
</dbReference>
<dbReference type="EMBL" id="QYUO01000001">
    <property type="protein sequence ID" value="RJF99986.1"/>
    <property type="molecule type" value="Genomic_DNA"/>
</dbReference>
<feature type="domain" description="HDOD" evidence="1">
    <location>
        <begin position="60"/>
        <end position="255"/>
    </location>
</feature>
<dbReference type="SUPFAM" id="SSF55781">
    <property type="entry name" value="GAF domain-like"/>
    <property type="match status" value="1"/>
</dbReference>
<reference evidence="3" key="1">
    <citation type="submission" date="2018-09" db="EMBL/GenBank/DDBJ databases">
        <authorList>
            <person name="Zhu H."/>
        </authorList>
    </citation>
    <scope>NUCLEOTIDE SEQUENCE [LARGE SCALE GENOMIC DNA]</scope>
    <source>
        <strain evidence="3">K1R23-30</strain>
    </source>
</reference>
<name>A0A3A3FV50_9BURK</name>